<keyword evidence="8" id="KW-1133">Transmembrane helix</keyword>
<dbReference type="SUPFAM" id="SSF48264">
    <property type="entry name" value="Cytochrome P450"/>
    <property type="match status" value="1"/>
</dbReference>
<sequence length="495" mass="55703">MTEESKWTTIAIIGGAVALTATATYYFRFDTRNSTLPSIFQLGRNDFKPKPGEETSTTNPFQAHVIVGVGVEKLGPIFRIPFTNQVIVADAATVRHITTSSEKEYGKSDNFQRISFIKLGLVALHGQQHQRHRKLLQPAFGPSHLRAALDASYESSNKLIKIWSERPDSERVVDVYRAMTDLTSDVIAKIAFSYDFGALDAYGDKDDTRELEAVLKFFSTVSPTRAMMPWFLRPFYGMTVPQIRQRVKPLTDLLEHVLQVKRDAIAAGTVTKGWQMDVLDRLLQTDEETGEKKFDSAEIMDEALTFYAAGHETSANSLTFIFLRLAQNPDVCKKVQEEIDRVIGPNGRVTNENIGSLTYLEQVFKETQRIDPVVVGVQTRVPAKDVVILGHKIKAGTKIVMPIKPLHFSEKYWDEPHLFKPERFEKVPVPGSFLPFGDGAFGCIGMKLAQTEIRVVLATVLQQFTPVWIPQNLVIVHQVTTGLKNGLWLYMEKRS</sequence>
<dbReference type="GO" id="GO:0016705">
    <property type="term" value="F:oxidoreductase activity, acting on paired donors, with incorporation or reduction of molecular oxygen"/>
    <property type="evidence" value="ECO:0007669"/>
    <property type="project" value="InterPro"/>
</dbReference>
<dbReference type="RefSeq" id="XP_031027305.1">
    <property type="nucleotide sequence ID" value="XM_031166913.1"/>
</dbReference>
<dbReference type="EMBL" id="QEAO01000003">
    <property type="protein sequence ID" value="TPX37235.1"/>
    <property type="molecule type" value="Genomic_DNA"/>
</dbReference>
<feature type="transmembrane region" description="Helical" evidence="8">
    <location>
        <begin position="7"/>
        <end position="27"/>
    </location>
</feature>
<dbReference type="InterPro" id="IPR001128">
    <property type="entry name" value="Cyt_P450"/>
</dbReference>
<dbReference type="PANTHER" id="PTHR24291:SF50">
    <property type="entry name" value="BIFUNCTIONAL ALBAFLAVENONE MONOOXYGENASE_TERPENE SYNTHASE"/>
    <property type="match status" value="1"/>
</dbReference>
<dbReference type="InterPro" id="IPR050196">
    <property type="entry name" value="Cytochrome_P450_Monoox"/>
</dbReference>
<feature type="binding site" description="axial binding residue" evidence="7">
    <location>
        <position position="443"/>
    </location>
    <ligand>
        <name>heme</name>
        <dbReference type="ChEBI" id="CHEBI:30413"/>
    </ligand>
    <ligandPart>
        <name>Fe</name>
        <dbReference type="ChEBI" id="CHEBI:18248"/>
    </ligandPart>
</feature>
<dbReference type="AlphaFoldDB" id="A0A507CHT5"/>
<evidence type="ECO:0000256" key="4">
    <source>
        <dbReference type="ARBA" id="ARBA00023002"/>
    </source>
</evidence>
<evidence type="ECO:0000256" key="3">
    <source>
        <dbReference type="ARBA" id="ARBA00022723"/>
    </source>
</evidence>
<dbReference type="PRINTS" id="PR00385">
    <property type="entry name" value="P450"/>
</dbReference>
<dbReference type="STRING" id="1806994.A0A507CHT5"/>
<dbReference type="GeneID" id="42002210"/>
<dbReference type="InterPro" id="IPR036396">
    <property type="entry name" value="Cyt_P450_sf"/>
</dbReference>
<dbReference type="InterPro" id="IPR002401">
    <property type="entry name" value="Cyt_P450_E_grp-I"/>
</dbReference>
<evidence type="ECO:0000256" key="2">
    <source>
        <dbReference type="ARBA" id="ARBA00022617"/>
    </source>
</evidence>
<accession>A0A507CHT5</accession>
<evidence type="ECO:0000313" key="9">
    <source>
        <dbReference type="EMBL" id="TPX37235.1"/>
    </source>
</evidence>
<name>A0A507CHT5_9FUNG</name>
<dbReference type="GO" id="GO:0004497">
    <property type="term" value="F:monooxygenase activity"/>
    <property type="evidence" value="ECO:0007669"/>
    <property type="project" value="UniProtKB-KW"/>
</dbReference>
<proteinExistence type="inferred from homology"/>
<keyword evidence="6" id="KW-0503">Monooxygenase</keyword>
<evidence type="ECO:0000256" key="1">
    <source>
        <dbReference type="ARBA" id="ARBA00010617"/>
    </source>
</evidence>
<keyword evidence="8" id="KW-0472">Membrane</keyword>
<keyword evidence="8" id="KW-0812">Transmembrane</keyword>
<organism evidence="9 10">
    <name type="scientific">Synchytrium microbalum</name>
    <dbReference type="NCBI Taxonomy" id="1806994"/>
    <lineage>
        <taxon>Eukaryota</taxon>
        <taxon>Fungi</taxon>
        <taxon>Fungi incertae sedis</taxon>
        <taxon>Chytridiomycota</taxon>
        <taxon>Chytridiomycota incertae sedis</taxon>
        <taxon>Chytridiomycetes</taxon>
        <taxon>Synchytriales</taxon>
        <taxon>Synchytriaceae</taxon>
        <taxon>Synchytrium</taxon>
    </lineage>
</organism>
<keyword evidence="3 7" id="KW-0479">Metal-binding</keyword>
<evidence type="ECO:0008006" key="11">
    <source>
        <dbReference type="Google" id="ProtNLM"/>
    </source>
</evidence>
<gene>
    <name evidence="9" type="ORF">SmJEL517_g00985</name>
</gene>
<comment type="caution">
    <text evidence="9">The sequence shown here is derived from an EMBL/GenBank/DDBJ whole genome shotgun (WGS) entry which is preliminary data.</text>
</comment>
<dbReference type="Gene3D" id="1.10.630.10">
    <property type="entry name" value="Cytochrome P450"/>
    <property type="match status" value="1"/>
</dbReference>
<keyword evidence="2 7" id="KW-0349">Heme</keyword>
<dbReference type="PANTHER" id="PTHR24291">
    <property type="entry name" value="CYTOCHROME P450 FAMILY 4"/>
    <property type="match status" value="1"/>
</dbReference>
<protein>
    <recommendedName>
        <fullName evidence="11">Cytochrome P450</fullName>
    </recommendedName>
</protein>
<dbReference type="GO" id="GO:0020037">
    <property type="term" value="F:heme binding"/>
    <property type="evidence" value="ECO:0007669"/>
    <property type="project" value="InterPro"/>
</dbReference>
<evidence type="ECO:0000256" key="5">
    <source>
        <dbReference type="ARBA" id="ARBA00023004"/>
    </source>
</evidence>
<evidence type="ECO:0000256" key="7">
    <source>
        <dbReference type="PIRSR" id="PIRSR602401-1"/>
    </source>
</evidence>
<dbReference type="PRINTS" id="PR00463">
    <property type="entry name" value="EP450I"/>
</dbReference>
<evidence type="ECO:0000256" key="6">
    <source>
        <dbReference type="ARBA" id="ARBA00023033"/>
    </source>
</evidence>
<keyword evidence="10" id="KW-1185">Reference proteome</keyword>
<dbReference type="OrthoDB" id="1470350at2759"/>
<reference evidence="9 10" key="1">
    <citation type="journal article" date="2019" name="Sci. Rep.">
        <title>Comparative genomics of chytrid fungi reveal insights into the obligate biotrophic and pathogenic lifestyle of Synchytrium endobioticum.</title>
        <authorList>
            <person name="van de Vossenberg B.T.L.H."/>
            <person name="Warris S."/>
            <person name="Nguyen H.D.T."/>
            <person name="van Gent-Pelzer M.P.E."/>
            <person name="Joly D.L."/>
            <person name="van de Geest H.C."/>
            <person name="Bonants P.J.M."/>
            <person name="Smith D.S."/>
            <person name="Levesque C.A."/>
            <person name="van der Lee T.A.J."/>
        </authorList>
    </citation>
    <scope>NUCLEOTIDE SEQUENCE [LARGE SCALE GENOMIC DNA]</scope>
    <source>
        <strain evidence="9 10">JEL517</strain>
    </source>
</reference>
<keyword evidence="5 7" id="KW-0408">Iron</keyword>
<evidence type="ECO:0000313" key="10">
    <source>
        <dbReference type="Proteomes" id="UP000319731"/>
    </source>
</evidence>
<evidence type="ECO:0000256" key="8">
    <source>
        <dbReference type="SAM" id="Phobius"/>
    </source>
</evidence>
<comment type="similarity">
    <text evidence="1">Belongs to the cytochrome P450 family.</text>
</comment>
<comment type="cofactor">
    <cofactor evidence="7">
        <name>heme</name>
        <dbReference type="ChEBI" id="CHEBI:30413"/>
    </cofactor>
</comment>
<dbReference type="Proteomes" id="UP000319731">
    <property type="component" value="Unassembled WGS sequence"/>
</dbReference>
<dbReference type="Pfam" id="PF00067">
    <property type="entry name" value="p450"/>
    <property type="match status" value="1"/>
</dbReference>
<dbReference type="GO" id="GO:0005506">
    <property type="term" value="F:iron ion binding"/>
    <property type="evidence" value="ECO:0007669"/>
    <property type="project" value="InterPro"/>
</dbReference>
<keyword evidence="4" id="KW-0560">Oxidoreductase</keyword>